<dbReference type="InterPro" id="IPR006135">
    <property type="entry name" value="T3SS_substrate_exporter"/>
</dbReference>
<dbReference type="Gene3D" id="3.40.1690.10">
    <property type="entry name" value="secretion proteins EscU"/>
    <property type="match status" value="1"/>
</dbReference>
<evidence type="ECO:0000313" key="5">
    <source>
        <dbReference type="EMBL" id="MFC3154920.1"/>
    </source>
</evidence>
<reference evidence="6" key="1">
    <citation type="journal article" date="2019" name="Int. J. Syst. Evol. Microbiol.">
        <title>The Global Catalogue of Microorganisms (GCM) 10K type strain sequencing project: providing services to taxonomists for standard genome sequencing and annotation.</title>
        <authorList>
            <consortium name="The Broad Institute Genomics Platform"/>
            <consortium name="The Broad Institute Genome Sequencing Center for Infectious Disease"/>
            <person name="Wu L."/>
            <person name="Ma J."/>
        </authorList>
    </citation>
    <scope>NUCLEOTIDE SEQUENCE [LARGE SCALE GENOMIC DNA]</scope>
    <source>
        <strain evidence="6">KCTC 52141</strain>
    </source>
</reference>
<evidence type="ECO:0000256" key="3">
    <source>
        <dbReference type="ARBA" id="ARBA00023225"/>
    </source>
</evidence>
<dbReference type="SUPFAM" id="SSF160544">
    <property type="entry name" value="EscU C-terminal domain-like"/>
    <property type="match status" value="1"/>
</dbReference>
<protein>
    <recommendedName>
        <fullName evidence="2">Flagellar biosynthetic protein FlhB</fullName>
    </recommendedName>
</protein>
<dbReference type="EMBL" id="JBHRTL010000006">
    <property type="protein sequence ID" value="MFC3154920.1"/>
    <property type="molecule type" value="Genomic_DNA"/>
</dbReference>
<dbReference type="PANTHER" id="PTHR30531">
    <property type="entry name" value="FLAGELLAR BIOSYNTHETIC PROTEIN FLHB"/>
    <property type="match status" value="1"/>
</dbReference>
<organism evidence="5 6">
    <name type="scientific">Gilvimarinus japonicus</name>
    <dbReference type="NCBI Taxonomy" id="1796469"/>
    <lineage>
        <taxon>Bacteria</taxon>
        <taxon>Pseudomonadati</taxon>
        <taxon>Pseudomonadota</taxon>
        <taxon>Gammaproteobacteria</taxon>
        <taxon>Cellvibrionales</taxon>
        <taxon>Cellvibrionaceae</taxon>
        <taxon>Gilvimarinus</taxon>
    </lineage>
</organism>
<keyword evidence="3" id="KW-1006">Bacterial flagellum protein export</keyword>
<sequence>MSDEFTEAELQKAVALYYDGTSAPVISATGTGEIAQQIIDIAEQNDVPLCDNATLVDFLVTLELGDAIPEKLYLAIAHIIAFAYDLRGLTPDDTVQKPSV</sequence>
<name>A0ABV7HM43_9GAMM</name>
<keyword evidence="3" id="KW-0653">Protein transport</keyword>
<comment type="caution">
    <text evidence="5">The sequence shown here is derived from an EMBL/GenBank/DDBJ whole genome shotgun (WGS) entry which is preliminary data.</text>
</comment>
<dbReference type="InterPro" id="IPR029025">
    <property type="entry name" value="T3SS_substrate_exporter_C"/>
</dbReference>
<dbReference type="Proteomes" id="UP001595548">
    <property type="component" value="Unassembled WGS sequence"/>
</dbReference>
<evidence type="ECO:0000256" key="4">
    <source>
        <dbReference type="ARBA" id="ARBA00025078"/>
    </source>
</evidence>
<evidence type="ECO:0000313" key="6">
    <source>
        <dbReference type="Proteomes" id="UP001595548"/>
    </source>
</evidence>
<dbReference type="Pfam" id="PF01312">
    <property type="entry name" value="Bac_export_2"/>
    <property type="match status" value="1"/>
</dbReference>
<gene>
    <name evidence="5" type="ORF">ACFOEB_06865</name>
</gene>
<keyword evidence="3" id="KW-0813">Transport</keyword>
<evidence type="ECO:0000256" key="2">
    <source>
        <dbReference type="ARBA" id="ARBA00021622"/>
    </source>
</evidence>
<proteinExistence type="inferred from homology"/>
<dbReference type="PANTHER" id="PTHR30531:SF12">
    <property type="entry name" value="FLAGELLAR BIOSYNTHETIC PROTEIN FLHB"/>
    <property type="match status" value="1"/>
</dbReference>
<dbReference type="RefSeq" id="WP_339615077.1">
    <property type="nucleotide sequence ID" value="NZ_AP031500.1"/>
</dbReference>
<comment type="similarity">
    <text evidence="1">Belongs to the type III secretion exporter family.</text>
</comment>
<accession>A0ABV7HM43</accession>
<keyword evidence="6" id="KW-1185">Reference proteome</keyword>
<comment type="function">
    <text evidence="4">Required for formation of the rod structure in the basal body of the flagellar apparatus. Together with FliI and FliH, may constitute the export apparatus of flagellin.</text>
</comment>
<evidence type="ECO:0000256" key="1">
    <source>
        <dbReference type="ARBA" id="ARBA00010690"/>
    </source>
</evidence>